<organism evidence="8 9">
    <name type="scientific">Coprococcus catus</name>
    <dbReference type="NCBI Taxonomy" id="116085"/>
    <lineage>
        <taxon>Bacteria</taxon>
        <taxon>Bacillati</taxon>
        <taxon>Bacillota</taxon>
        <taxon>Clostridia</taxon>
        <taxon>Lachnospirales</taxon>
        <taxon>Lachnospiraceae</taxon>
        <taxon>Coprococcus</taxon>
    </lineage>
</organism>
<evidence type="ECO:0000256" key="6">
    <source>
        <dbReference type="PROSITE-ProRule" id="PRU00182"/>
    </source>
</evidence>
<keyword evidence="3" id="KW-0413">Isomerase</keyword>
<dbReference type="Gene3D" id="3.10.290.10">
    <property type="entry name" value="RNA-binding S4 domain"/>
    <property type="match status" value="1"/>
</dbReference>
<comment type="similarity">
    <text evidence="2">Belongs to the pseudouridine synthase RluA family.</text>
</comment>
<proteinExistence type="inferred from homology"/>
<dbReference type="PROSITE" id="PS50889">
    <property type="entry name" value="S4"/>
    <property type="match status" value="1"/>
</dbReference>
<reference evidence="8 9" key="1">
    <citation type="submission" date="2018-08" db="EMBL/GenBank/DDBJ databases">
        <title>A genome reference for cultivated species of the human gut microbiota.</title>
        <authorList>
            <person name="Zou Y."/>
            <person name="Xue W."/>
            <person name="Luo G."/>
        </authorList>
    </citation>
    <scope>NUCLEOTIDE SEQUENCE [LARGE SCALE GENOMIC DNA]</scope>
    <source>
        <strain evidence="8 9">AF45-17</strain>
    </source>
</reference>
<dbReference type="InterPro" id="IPR002942">
    <property type="entry name" value="S4_RNA-bd"/>
</dbReference>
<evidence type="ECO:0000259" key="7">
    <source>
        <dbReference type="SMART" id="SM00363"/>
    </source>
</evidence>
<evidence type="ECO:0000256" key="2">
    <source>
        <dbReference type="ARBA" id="ARBA00010876"/>
    </source>
</evidence>
<keyword evidence="6" id="KW-0694">RNA-binding</keyword>
<feature type="domain" description="RNA-binding S4" evidence="7">
    <location>
        <begin position="13"/>
        <end position="72"/>
    </location>
</feature>
<dbReference type="CDD" id="cd00165">
    <property type="entry name" value="S4"/>
    <property type="match status" value="1"/>
</dbReference>
<dbReference type="SMART" id="SM00363">
    <property type="entry name" value="S4"/>
    <property type="match status" value="1"/>
</dbReference>
<evidence type="ECO:0000256" key="3">
    <source>
        <dbReference type="ARBA" id="ARBA00023235"/>
    </source>
</evidence>
<comment type="catalytic activity">
    <reaction evidence="1">
        <text>a uridine in RNA = a pseudouridine in RNA</text>
        <dbReference type="Rhea" id="RHEA:48348"/>
        <dbReference type="Rhea" id="RHEA-COMP:12068"/>
        <dbReference type="Rhea" id="RHEA-COMP:12069"/>
        <dbReference type="ChEBI" id="CHEBI:65314"/>
        <dbReference type="ChEBI" id="CHEBI:65315"/>
    </reaction>
</comment>
<evidence type="ECO:0000256" key="5">
    <source>
        <dbReference type="ARBA" id="ARBA00033164"/>
    </source>
</evidence>
<evidence type="ECO:0000313" key="8">
    <source>
        <dbReference type="EMBL" id="RGB77640.1"/>
    </source>
</evidence>
<dbReference type="CDD" id="cd02869">
    <property type="entry name" value="PseudoU_synth_RluA_like"/>
    <property type="match status" value="1"/>
</dbReference>
<dbReference type="GO" id="GO:0120159">
    <property type="term" value="F:rRNA pseudouridine synthase activity"/>
    <property type="evidence" value="ECO:0007669"/>
    <property type="project" value="UniProtKB-ARBA"/>
</dbReference>
<comment type="caution">
    <text evidence="8">The sequence shown here is derived from an EMBL/GenBank/DDBJ whole genome shotgun (WGS) entry which is preliminary data.</text>
</comment>
<gene>
    <name evidence="8" type="ORF">DW070_12165</name>
</gene>
<dbReference type="AlphaFoldDB" id="A0A3E2TKH1"/>
<dbReference type="GO" id="GO:0000455">
    <property type="term" value="P:enzyme-directed rRNA pseudouridine synthesis"/>
    <property type="evidence" value="ECO:0007669"/>
    <property type="project" value="UniProtKB-ARBA"/>
</dbReference>
<protein>
    <recommendedName>
        <fullName evidence="4">RNA pseudouridylate synthase</fullName>
    </recommendedName>
    <alternativeName>
        <fullName evidence="5">RNA-uridine isomerase</fullName>
    </alternativeName>
</protein>
<evidence type="ECO:0000256" key="4">
    <source>
        <dbReference type="ARBA" id="ARBA00031870"/>
    </source>
</evidence>
<dbReference type="InterPro" id="IPR050188">
    <property type="entry name" value="RluA_PseudoU_synthase"/>
</dbReference>
<dbReference type="SUPFAM" id="SSF55174">
    <property type="entry name" value="Alpha-L RNA-binding motif"/>
    <property type="match status" value="1"/>
</dbReference>
<evidence type="ECO:0000313" key="9">
    <source>
        <dbReference type="Proteomes" id="UP000260773"/>
    </source>
</evidence>
<dbReference type="Proteomes" id="UP000260773">
    <property type="component" value="Unassembled WGS sequence"/>
</dbReference>
<dbReference type="Pfam" id="PF00849">
    <property type="entry name" value="PseudoU_synth_2"/>
    <property type="match status" value="1"/>
</dbReference>
<dbReference type="InterPro" id="IPR036986">
    <property type="entry name" value="S4_RNA-bd_sf"/>
</dbReference>
<dbReference type="GO" id="GO:0003723">
    <property type="term" value="F:RNA binding"/>
    <property type="evidence" value="ECO:0007669"/>
    <property type="project" value="UniProtKB-KW"/>
</dbReference>
<dbReference type="PANTHER" id="PTHR21600">
    <property type="entry name" value="MITOCHONDRIAL RNA PSEUDOURIDINE SYNTHASE"/>
    <property type="match status" value="1"/>
</dbReference>
<dbReference type="EMBL" id="QVEP01000033">
    <property type="protein sequence ID" value="RGB77640.1"/>
    <property type="molecule type" value="Genomic_DNA"/>
</dbReference>
<dbReference type="Gene3D" id="3.30.2350.10">
    <property type="entry name" value="Pseudouridine synthase"/>
    <property type="match status" value="1"/>
</dbReference>
<accession>A0A3E2TKH1</accession>
<evidence type="ECO:0000256" key="1">
    <source>
        <dbReference type="ARBA" id="ARBA00000073"/>
    </source>
</evidence>
<dbReference type="SUPFAM" id="SSF55120">
    <property type="entry name" value="Pseudouridine synthase"/>
    <property type="match status" value="1"/>
</dbReference>
<name>A0A3E2TKH1_9FIRM</name>
<sequence length="331" mass="37646">MKKLIVGTNESGQRLDKYLGKTLSEAPKSFIYKMLRKKNITLNDKKADGSEKLNVGDTVTFWLSDETFDKFKGVVENMSAKRLPKPEIIYEDNQIIIMNKAPGVLSQKAAPEDVSINEMMIGWLLESGQLTKEMLQTFHPSVCNRLDRNTSGLITGGKTLAALQFLSEGFRDRTIHKFYFCVVTGKVTEKVRLHGYLHKDEASNQVTITKEARHQADYIETEYEPLAEGKNCTLLKVFLITGRTHQIRAHLASVGHPIIGDYKYGSPEMNMAFKKEYGIKRQLLHAAILKMPECQPPFDNLSGKIFTAPLPKDFVRVMMGEKICFKKEWMF</sequence>
<dbReference type="InterPro" id="IPR006145">
    <property type="entry name" value="PsdUridine_synth_RsuA/RluA"/>
</dbReference>
<dbReference type="InterPro" id="IPR020103">
    <property type="entry name" value="PsdUridine_synth_cat_dom_sf"/>
</dbReference>